<dbReference type="EMBL" id="CM037160">
    <property type="protein sequence ID" value="KAH7839684.1"/>
    <property type="molecule type" value="Genomic_DNA"/>
</dbReference>
<protein>
    <submittedName>
        <fullName evidence="1">Uncharacterized protein</fullName>
    </submittedName>
</protein>
<organism evidence="1 2">
    <name type="scientific">Vaccinium darrowii</name>
    <dbReference type="NCBI Taxonomy" id="229202"/>
    <lineage>
        <taxon>Eukaryota</taxon>
        <taxon>Viridiplantae</taxon>
        <taxon>Streptophyta</taxon>
        <taxon>Embryophyta</taxon>
        <taxon>Tracheophyta</taxon>
        <taxon>Spermatophyta</taxon>
        <taxon>Magnoliopsida</taxon>
        <taxon>eudicotyledons</taxon>
        <taxon>Gunneridae</taxon>
        <taxon>Pentapetalae</taxon>
        <taxon>asterids</taxon>
        <taxon>Ericales</taxon>
        <taxon>Ericaceae</taxon>
        <taxon>Vaccinioideae</taxon>
        <taxon>Vaccinieae</taxon>
        <taxon>Vaccinium</taxon>
    </lineage>
</organism>
<accession>A0ACB7XFV8</accession>
<dbReference type="Proteomes" id="UP000828048">
    <property type="component" value="Chromosome 10"/>
</dbReference>
<evidence type="ECO:0000313" key="2">
    <source>
        <dbReference type="Proteomes" id="UP000828048"/>
    </source>
</evidence>
<sequence>MLLSSLPGSLDNLVTTLLWGKETLELEEVTATLLAYNQRRLQTESVQGEGLVVKGYEERGRRLERGKLVECGRSKSKAGFELKCYKSHEPGHFKKNCPQKGKGGNWKKKQGKAGDRKDGPSNSANVVERDDSEDGVQKSELGESRKQRVIQIELGDSDIGGDTNIGGDTGDSQPKEQLDQQ</sequence>
<proteinExistence type="predicted"/>
<name>A0ACB7XFV8_9ERIC</name>
<evidence type="ECO:0000313" key="1">
    <source>
        <dbReference type="EMBL" id="KAH7839684.1"/>
    </source>
</evidence>
<gene>
    <name evidence="1" type="ORF">Vadar_007315</name>
</gene>
<keyword evidence="2" id="KW-1185">Reference proteome</keyword>
<comment type="caution">
    <text evidence="1">The sequence shown here is derived from an EMBL/GenBank/DDBJ whole genome shotgun (WGS) entry which is preliminary data.</text>
</comment>
<reference evidence="1 2" key="1">
    <citation type="journal article" date="2021" name="Hortic Res">
        <title>High-quality reference genome and annotation aids understanding of berry development for evergreen blueberry (Vaccinium darrowii).</title>
        <authorList>
            <person name="Yu J."/>
            <person name="Hulse-Kemp A.M."/>
            <person name="Babiker E."/>
            <person name="Staton M."/>
        </authorList>
    </citation>
    <scope>NUCLEOTIDE SEQUENCE [LARGE SCALE GENOMIC DNA]</scope>
    <source>
        <strain evidence="2">cv. NJ 8807/NJ 8810</strain>
        <tissue evidence="1">Young leaf</tissue>
    </source>
</reference>